<keyword evidence="7" id="KW-1185">Reference proteome</keyword>
<feature type="binding site" evidence="3">
    <location>
        <position position="99"/>
    </location>
    <ligand>
        <name>ATP</name>
        <dbReference type="ChEBI" id="CHEBI:30616"/>
    </ligand>
</feature>
<dbReference type="InterPro" id="IPR011009">
    <property type="entry name" value="Kinase-like_dom_sf"/>
</dbReference>
<dbReference type="AlphaFoldDB" id="A0A9P7N6A6"/>
<dbReference type="SUPFAM" id="SSF56112">
    <property type="entry name" value="Protein kinase-like (PK-like)"/>
    <property type="match status" value="1"/>
</dbReference>
<dbReference type="EMBL" id="SRPW01002233">
    <property type="protein sequence ID" value="KAG5994428.1"/>
    <property type="molecule type" value="Genomic_DNA"/>
</dbReference>
<dbReference type="InterPro" id="IPR000719">
    <property type="entry name" value="Prot_kinase_dom"/>
</dbReference>
<gene>
    <name evidence="6" type="ORF">E4U43_003239</name>
</gene>
<sequence>MAGNAAQSLAELHITSMPSPQLTIDHVDEHQDQDAPQRSRPPLTIAETLDARVEFTDNETDGRTYHRINQYVIIEEIGRGSYGAVHRATDQYGNEYAVKEFSKARLRKKAQSHILRLGPQGSPRRVLPRPGRAPGGPLSPLSPQLTGLRAGEQNDALFLIREEIAIMKKLNHPNLVQLIEVLDDPEEDSLYMVMEMCKKGVI</sequence>
<feature type="domain" description="Protein kinase" evidence="5">
    <location>
        <begin position="71"/>
        <end position="202"/>
    </location>
</feature>
<dbReference type="Proteomes" id="UP000748025">
    <property type="component" value="Unassembled WGS sequence"/>
</dbReference>
<evidence type="ECO:0000259" key="5">
    <source>
        <dbReference type="PROSITE" id="PS50011"/>
    </source>
</evidence>
<dbReference type="InterPro" id="IPR001245">
    <property type="entry name" value="Ser-Thr/Tyr_kinase_cat_dom"/>
</dbReference>
<dbReference type="FunFam" id="3.30.200.20:FF:000447">
    <property type="entry name" value="Calcium/calmodulin dependent protein kinase"/>
    <property type="match status" value="1"/>
</dbReference>
<organism evidence="6 7">
    <name type="scientific">Claviceps pusilla</name>
    <dbReference type="NCBI Taxonomy" id="123648"/>
    <lineage>
        <taxon>Eukaryota</taxon>
        <taxon>Fungi</taxon>
        <taxon>Dikarya</taxon>
        <taxon>Ascomycota</taxon>
        <taxon>Pezizomycotina</taxon>
        <taxon>Sordariomycetes</taxon>
        <taxon>Hypocreomycetidae</taxon>
        <taxon>Hypocreales</taxon>
        <taxon>Clavicipitaceae</taxon>
        <taxon>Claviceps</taxon>
    </lineage>
</organism>
<feature type="compositionally biased region" description="Low complexity" evidence="4">
    <location>
        <begin position="123"/>
        <end position="146"/>
    </location>
</feature>
<feature type="non-terminal residue" evidence="6">
    <location>
        <position position="202"/>
    </location>
</feature>
<evidence type="ECO:0000313" key="7">
    <source>
        <dbReference type="Proteomes" id="UP000748025"/>
    </source>
</evidence>
<evidence type="ECO:0000256" key="4">
    <source>
        <dbReference type="SAM" id="MobiDB-lite"/>
    </source>
</evidence>
<feature type="region of interest" description="Disordered" evidence="4">
    <location>
        <begin position="118"/>
        <end position="146"/>
    </location>
</feature>
<dbReference type="GO" id="GO:0005524">
    <property type="term" value="F:ATP binding"/>
    <property type="evidence" value="ECO:0007669"/>
    <property type="project" value="UniProtKB-UniRule"/>
</dbReference>
<keyword evidence="3" id="KW-0547">Nucleotide-binding</keyword>
<dbReference type="PROSITE" id="PS00107">
    <property type="entry name" value="PROTEIN_KINASE_ATP"/>
    <property type="match status" value="1"/>
</dbReference>
<dbReference type="PANTHER" id="PTHR24348">
    <property type="entry name" value="SERINE/THREONINE-PROTEIN KINASE UNC-51-RELATED"/>
    <property type="match status" value="1"/>
</dbReference>
<evidence type="ECO:0000256" key="2">
    <source>
        <dbReference type="ARBA" id="ARBA00030237"/>
    </source>
</evidence>
<dbReference type="GO" id="GO:0034045">
    <property type="term" value="C:phagophore assembly site membrane"/>
    <property type="evidence" value="ECO:0007669"/>
    <property type="project" value="UniProtKB-SubCell"/>
</dbReference>
<dbReference type="InterPro" id="IPR017441">
    <property type="entry name" value="Protein_kinase_ATP_BS"/>
</dbReference>
<name>A0A9P7N6A6_9HYPO</name>
<protein>
    <recommendedName>
        <fullName evidence="2">Autophagy-related protein 1</fullName>
    </recommendedName>
</protein>
<reference evidence="6" key="1">
    <citation type="journal article" date="2020" name="bioRxiv">
        <title>Whole genome comparisons of ergot fungi reveals the divergence and evolution of species within the genus Claviceps are the result of varying mechanisms driving genome evolution and host range expansion.</title>
        <authorList>
            <person name="Wyka S.A."/>
            <person name="Mondo S.J."/>
            <person name="Liu M."/>
            <person name="Dettman J."/>
            <person name="Nalam V."/>
            <person name="Broders K.D."/>
        </authorList>
    </citation>
    <scope>NUCLEOTIDE SEQUENCE</scope>
    <source>
        <strain evidence="6">CCC 602</strain>
    </source>
</reference>
<dbReference type="InterPro" id="IPR045269">
    <property type="entry name" value="Atg1-like"/>
</dbReference>
<dbReference type="GO" id="GO:0010506">
    <property type="term" value="P:regulation of autophagy"/>
    <property type="evidence" value="ECO:0007669"/>
    <property type="project" value="InterPro"/>
</dbReference>
<evidence type="ECO:0000256" key="3">
    <source>
        <dbReference type="PROSITE-ProRule" id="PRU10141"/>
    </source>
</evidence>
<evidence type="ECO:0000313" key="6">
    <source>
        <dbReference type="EMBL" id="KAG5994428.1"/>
    </source>
</evidence>
<accession>A0A9P7N6A6</accession>
<evidence type="ECO:0000256" key="1">
    <source>
        <dbReference type="ARBA" id="ARBA00004623"/>
    </source>
</evidence>
<dbReference type="Gene3D" id="3.30.200.20">
    <property type="entry name" value="Phosphorylase Kinase, domain 1"/>
    <property type="match status" value="2"/>
</dbReference>
<proteinExistence type="predicted"/>
<dbReference type="Pfam" id="PF07714">
    <property type="entry name" value="PK_Tyr_Ser-Thr"/>
    <property type="match status" value="1"/>
</dbReference>
<comment type="caution">
    <text evidence="6">The sequence shown here is derived from an EMBL/GenBank/DDBJ whole genome shotgun (WGS) entry which is preliminary data.</text>
</comment>
<dbReference type="GO" id="GO:0004674">
    <property type="term" value="F:protein serine/threonine kinase activity"/>
    <property type="evidence" value="ECO:0007669"/>
    <property type="project" value="InterPro"/>
</dbReference>
<dbReference type="OrthoDB" id="68483at2759"/>
<comment type="subcellular location">
    <subcellularLocation>
        <location evidence="1">Preautophagosomal structure membrane</location>
        <topology evidence="1">Peripheral membrane protein</topology>
    </subcellularLocation>
</comment>
<dbReference type="PROSITE" id="PS50011">
    <property type="entry name" value="PROTEIN_KINASE_DOM"/>
    <property type="match status" value="1"/>
</dbReference>
<dbReference type="PANTHER" id="PTHR24348:SF72">
    <property type="entry name" value="SERINE_THREONINE PROTEIN KINASE"/>
    <property type="match status" value="1"/>
</dbReference>
<keyword evidence="3" id="KW-0067">ATP-binding</keyword>